<dbReference type="InterPro" id="IPR035482">
    <property type="entry name" value="SIS_PGI_2"/>
</dbReference>
<evidence type="ECO:0000256" key="5">
    <source>
        <dbReference type="ARBA" id="ARBA00023235"/>
    </source>
</evidence>
<dbReference type="PROSITE" id="PS00765">
    <property type="entry name" value="P_GLUCOSE_ISOMERASE_1"/>
    <property type="match status" value="1"/>
</dbReference>
<comment type="caution">
    <text evidence="9">The sequence shown here is derived from an EMBL/GenBank/DDBJ whole genome shotgun (WGS) entry which is preliminary data.</text>
</comment>
<comment type="function">
    <text evidence="7">Catalyzes the reversible isomerization of glucose-6-phosphate to fructose-6-phosphate.</text>
</comment>
<dbReference type="PATRIC" id="fig|1401651.3.peg.208"/>
<dbReference type="UniPathway" id="UPA00109">
    <property type="reaction ID" value="UER00181"/>
</dbReference>
<dbReference type="OrthoDB" id="140919at2"/>
<dbReference type="InterPro" id="IPR018189">
    <property type="entry name" value="Phosphoglucose_isomerase_CS"/>
</dbReference>
<dbReference type="GO" id="GO:0006096">
    <property type="term" value="P:glycolytic process"/>
    <property type="evidence" value="ECO:0007669"/>
    <property type="project" value="UniProtKB-UniRule"/>
</dbReference>
<reference evidence="9 10" key="1">
    <citation type="journal article" date="2014" name="G3 (Bethesda)">
        <title>Genome sequence of Candidatus Riesia pediculischaeffi, endosymbiont of chimpanzee lice, and genomic comparison of recently acquired endosymbionts from human and chimpanzee lice.</title>
        <authorList>
            <person name="Boyd B.M."/>
            <person name="Allen J.M."/>
            <person name="de Crecy-Lagard V."/>
            <person name="Reed D.L."/>
        </authorList>
    </citation>
    <scope>NUCLEOTIDE SEQUENCE [LARGE SCALE GENOMIC DNA]</scope>
    <source>
        <strain evidence="9 10">PTSU</strain>
    </source>
</reference>
<evidence type="ECO:0000313" key="10">
    <source>
        <dbReference type="Proteomes" id="UP000054529"/>
    </source>
</evidence>
<dbReference type="InterPro" id="IPR023096">
    <property type="entry name" value="G6P_Isomerase_C"/>
</dbReference>
<feature type="active site" description="Proton donor" evidence="7">
    <location>
        <position position="358"/>
    </location>
</feature>
<evidence type="ECO:0000256" key="4">
    <source>
        <dbReference type="ARBA" id="ARBA00023152"/>
    </source>
</evidence>
<dbReference type="GO" id="GO:0006094">
    <property type="term" value="P:gluconeogenesis"/>
    <property type="evidence" value="ECO:0007669"/>
    <property type="project" value="UniProtKB-UniRule"/>
</dbReference>
<dbReference type="PROSITE" id="PS00174">
    <property type="entry name" value="P_GLUCOSE_ISOMERASE_2"/>
    <property type="match status" value="1"/>
</dbReference>
<dbReference type="PANTHER" id="PTHR11469">
    <property type="entry name" value="GLUCOSE-6-PHOSPHATE ISOMERASE"/>
    <property type="match status" value="1"/>
</dbReference>
<dbReference type="PANTHER" id="PTHR11469:SF1">
    <property type="entry name" value="GLUCOSE-6-PHOSPHATE ISOMERASE"/>
    <property type="match status" value="1"/>
</dbReference>
<evidence type="ECO:0000256" key="2">
    <source>
        <dbReference type="ARBA" id="ARBA00006604"/>
    </source>
</evidence>
<keyword evidence="3 7" id="KW-0312">Gluconeogenesis</keyword>
<evidence type="ECO:0000256" key="6">
    <source>
        <dbReference type="ARBA" id="ARBA00029321"/>
    </source>
</evidence>
<comment type="pathway">
    <text evidence="7">Carbohydrate biosynthesis; gluconeogenesis.</text>
</comment>
<dbReference type="EC" id="5.3.1.9" evidence="7"/>
<evidence type="ECO:0000256" key="3">
    <source>
        <dbReference type="ARBA" id="ARBA00022432"/>
    </source>
</evidence>
<comment type="pathway">
    <text evidence="1 7 8">Carbohydrate degradation; glycolysis; D-glyceraldehyde 3-phosphate and glycerone phosphate from D-glucose: step 2/4.</text>
</comment>
<dbReference type="Gene3D" id="3.40.50.10490">
    <property type="entry name" value="Glucose-6-phosphate isomerase like protein, domain 1"/>
    <property type="match status" value="2"/>
</dbReference>
<dbReference type="GO" id="GO:0004347">
    <property type="term" value="F:glucose-6-phosphate isomerase activity"/>
    <property type="evidence" value="ECO:0007669"/>
    <property type="project" value="UniProtKB-UniRule"/>
</dbReference>
<dbReference type="PRINTS" id="PR00662">
    <property type="entry name" value="G6PISOMERASE"/>
</dbReference>
<keyword evidence="7" id="KW-0963">Cytoplasm</keyword>
<keyword evidence="5 7" id="KW-0413">Isomerase</keyword>
<dbReference type="CDD" id="cd05015">
    <property type="entry name" value="SIS_PGI_1"/>
    <property type="match status" value="1"/>
</dbReference>
<dbReference type="InterPro" id="IPR046348">
    <property type="entry name" value="SIS_dom_sf"/>
</dbReference>
<dbReference type="RefSeq" id="WP_039719563.1">
    <property type="nucleotide sequence ID" value="NZ_AWXV01000002.1"/>
</dbReference>
<dbReference type="SUPFAM" id="SSF53697">
    <property type="entry name" value="SIS domain"/>
    <property type="match status" value="1"/>
</dbReference>
<comment type="similarity">
    <text evidence="2 7 8">Belongs to the GPI family.</text>
</comment>
<evidence type="ECO:0000256" key="8">
    <source>
        <dbReference type="RuleBase" id="RU000612"/>
    </source>
</evidence>
<organism evidence="9 10">
    <name type="scientific">Candidatus Riesia pediculischaeffi PTSU</name>
    <dbReference type="NCBI Taxonomy" id="1401651"/>
    <lineage>
        <taxon>Bacteria</taxon>
        <taxon>Pseudomonadati</taxon>
        <taxon>Pseudomonadota</taxon>
        <taxon>Gammaproteobacteria</taxon>
        <taxon>Enterobacterales</taxon>
        <taxon>Enterobacteriaceae</taxon>
        <taxon>Candidatus Riesia</taxon>
    </lineage>
</organism>
<keyword evidence="4 7" id="KW-0324">Glycolysis</keyword>
<accession>A0A0C1SAB4</accession>
<dbReference type="Gene3D" id="1.10.1390.10">
    <property type="match status" value="1"/>
</dbReference>
<dbReference type="HAMAP" id="MF_00473">
    <property type="entry name" value="G6P_isomerase"/>
    <property type="match status" value="1"/>
</dbReference>
<dbReference type="EMBL" id="AWXV01000002">
    <property type="protein sequence ID" value="KIE64211.1"/>
    <property type="molecule type" value="Genomic_DNA"/>
</dbReference>
<gene>
    <name evidence="7" type="primary">pgi</name>
    <name evidence="9" type="ORF">P689_119182</name>
</gene>
<dbReference type="GO" id="GO:0051156">
    <property type="term" value="P:glucose 6-phosphate metabolic process"/>
    <property type="evidence" value="ECO:0007669"/>
    <property type="project" value="TreeGrafter"/>
</dbReference>
<dbReference type="Pfam" id="PF00342">
    <property type="entry name" value="PGI"/>
    <property type="match status" value="1"/>
</dbReference>
<evidence type="ECO:0000313" key="9">
    <source>
        <dbReference type="EMBL" id="KIE64211.1"/>
    </source>
</evidence>
<sequence>MKDINPVKTKSWKKLEQDYEIIKNIHMKEMFLNEKDRFKDFSVNFNDEILIDYSKNRINRRVFKNLIGLAKETCLKDAINSMFNGEKINVTENREVSHTYLRGNISNIDYAKNIFLRRIRKEIDESLSNMENFSENIINGLWKGYTGKRITDIVNVGIGGSNLGPKMMVHALESYRNHLRIHFLSSIDQENFNNLLKIIHPETTLFLISSKTFRTQETLMNAYALKKWFLKKTNNQGNIENHFIAITMNVGEAKIFGLNSRNIFKIWSWVGGRYSVWSAIGLSVVLSIGFSNFKKILIGANSMDHHFYNNDFERNIPIIMALIEIWYSNFFKFETVAILPYNYCLRTLPSYLQQLGMESNGKNVDRNHQKISYKSSPIVWGSSGIDGQHAFYQLLHQGTNVVPCDFIGSVRGFERDLLNNVAKNHHDNLMSNFFAQSEILAFGNIKREKINEQLTSSVHTHKFLFGNRPSNSILIKKITPYTMGALVSMYEHKVFSQGVILNIFSFDQWGVESGKKLANHIFSEIVSPSNKQIKFHDHSTNGLINLYKNWKS</sequence>
<dbReference type="HOGENOM" id="CLU_017947_3_1_6"/>
<dbReference type="GO" id="GO:0005829">
    <property type="term" value="C:cytosol"/>
    <property type="evidence" value="ECO:0007669"/>
    <property type="project" value="TreeGrafter"/>
</dbReference>
<dbReference type="UniPathway" id="UPA00138"/>
<proteinExistence type="inferred from homology"/>
<feature type="active site" evidence="7">
    <location>
        <position position="389"/>
    </location>
</feature>
<dbReference type="GO" id="GO:0097367">
    <property type="term" value="F:carbohydrate derivative binding"/>
    <property type="evidence" value="ECO:0007669"/>
    <property type="project" value="InterPro"/>
</dbReference>
<feature type="active site" evidence="7">
    <location>
        <position position="515"/>
    </location>
</feature>
<dbReference type="InterPro" id="IPR001672">
    <property type="entry name" value="G6P_Isomerase"/>
</dbReference>
<dbReference type="GO" id="GO:0048029">
    <property type="term" value="F:monosaccharide binding"/>
    <property type="evidence" value="ECO:0007669"/>
    <property type="project" value="TreeGrafter"/>
</dbReference>
<protein>
    <recommendedName>
        <fullName evidence="7">Glucose-6-phosphate isomerase</fullName>
        <shortName evidence="7">GPI</shortName>
        <ecNumber evidence="7">5.3.1.9</ecNumber>
    </recommendedName>
    <alternativeName>
        <fullName evidence="7">Phosphoglucose isomerase</fullName>
        <shortName evidence="7">PGI</shortName>
    </alternativeName>
    <alternativeName>
        <fullName evidence="7">Phosphohexose isomerase</fullName>
        <shortName evidence="7">PHI</shortName>
    </alternativeName>
</protein>
<dbReference type="NCBIfam" id="NF001211">
    <property type="entry name" value="PRK00179.1"/>
    <property type="match status" value="1"/>
</dbReference>
<dbReference type="Proteomes" id="UP000054529">
    <property type="component" value="Unassembled WGS sequence"/>
</dbReference>
<dbReference type="AlphaFoldDB" id="A0A0C1SAB4"/>
<dbReference type="InterPro" id="IPR035476">
    <property type="entry name" value="SIS_PGI_1"/>
</dbReference>
<evidence type="ECO:0000256" key="7">
    <source>
        <dbReference type="HAMAP-Rule" id="MF_00473"/>
    </source>
</evidence>
<comment type="subcellular location">
    <subcellularLocation>
        <location evidence="7">Cytoplasm</location>
    </subcellularLocation>
</comment>
<name>A0A0C1SAB4_9ENTR</name>
<evidence type="ECO:0000256" key="1">
    <source>
        <dbReference type="ARBA" id="ARBA00004926"/>
    </source>
</evidence>
<comment type="catalytic activity">
    <reaction evidence="6 7 8">
        <text>alpha-D-glucose 6-phosphate = beta-D-fructose 6-phosphate</text>
        <dbReference type="Rhea" id="RHEA:11816"/>
        <dbReference type="ChEBI" id="CHEBI:57634"/>
        <dbReference type="ChEBI" id="CHEBI:58225"/>
        <dbReference type="EC" id="5.3.1.9"/>
    </reaction>
</comment>
<dbReference type="PROSITE" id="PS51463">
    <property type="entry name" value="P_GLUCOSE_ISOMERASE_3"/>
    <property type="match status" value="1"/>
</dbReference>
<dbReference type="CDD" id="cd05016">
    <property type="entry name" value="SIS_PGI_2"/>
    <property type="match status" value="1"/>
</dbReference>